<dbReference type="EMBL" id="FMZM01000011">
    <property type="protein sequence ID" value="SDD82835.1"/>
    <property type="molecule type" value="Genomic_DNA"/>
</dbReference>
<protein>
    <submittedName>
        <fullName evidence="1">Uncharacterized protein</fullName>
    </submittedName>
</protein>
<organism evidence="1 2">
    <name type="scientific">Nocardioides lianchengensis</name>
    <dbReference type="NCBI Taxonomy" id="1045774"/>
    <lineage>
        <taxon>Bacteria</taxon>
        <taxon>Bacillati</taxon>
        <taxon>Actinomycetota</taxon>
        <taxon>Actinomycetes</taxon>
        <taxon>Propionibacteriales</taxon>
        <taxon>Nocardioidaceae</taxon>
        <taxon>Nocardioides</taxon>
    </lineage>
</organism>
<name>A0A1G6XZN2_9ACTN</name>
<gene>
    <name evidence="1" type="ORF">SAMN05421872_111123</name>
</gene>
<accession>A0A1G6XZN2</accession>
<dbReference type="Proteomes" id="UP000199034">
    <property type="component" value="Unassembled WGS sequence"/>
</dbReference>
<evidence type="ECO:0000313" key="2">
    <source>
        <dbReference type="Proteomes" id="UP000199034"/>
    </source>
</evidence>
<dbReference type="AlphaFoldDB" id="A0A1G6XZN2"/>
<reference evidence="1 2" key="1">
    <citation type="submission" date="2016-10" db="EMBL/GenBank/DDBJ databases">
        <authorList>
            <person name="de Groot N.N."/>
        </authorList>
    </citation>
    <scope>NUCLEOTIDE SEQUENCE [LARGE SCALE GENOMIC DNA]</scope>
    <source>
        <strain evidence="1 2">CGMCC 4.6858</strain>
    </source>
</reference>
<keyword evidence="2" id="KW-1185">Reference proteome</keyword>
<evidence type="ECO:0000313" key="1">
    <source>
        <dbReference type="EMBL" id="SDD82835.1"/>
    </source>
</evidence>
<sequence length="44" mass="4809">MSTIVDVHPEPVLGGPPVYSPDGRWTWTGSAWERRDPDADTAEG</sequence>
<proteinExistence type="predicted"/>
<dbReference type="RefSeq" id="WP_257025123.1">
    <property type="nucleotide sequence ID" value="NZ_FMZM01000011.1"/>
</dbReference>